<accession>S8DJ22</accession>
<dbReference type="EMBL" id="AUSU01008333">
    <property type="protein sequence ID" value="EPS59482.1"/>
    <property type="molecule type" value="Genomic_DNA"/>
</dbReference>
<organism evidence="1 2">
    <name type="scientific">Genlisea aurea</name>
    <dbReference type="NCBI Taxonomy" id="192259"/>
    <lineage>
        <taxon>Eukaryota</taxon>
        <taxon>Viridiplantae</taxon>
        <taxon>Streptophyta</taxon>
        <taxon>Embryophyta</taxon>
        <taxon>Tracheophyta</taxon>
        <taxon>Spermatophyta</taxon>
        <taxon>Magnoliopsida</taxon>
        <taxon>eudicotyledons</taxon>
        <taxon>Gunneridae</taxon>
        <taxon>Pentapetalae</taxon>
        <taxon>asterids</taxon>
        <taxon>lamiids</taxon>
        <taxon>Lamiales</taxon>
        <taxon>Lentibulariaceae</taxon>
        <taxon>Genlisea</taxon>
    </lineage>
</organism>
<protein>
    <submittedName>
        <fullName evidence="1">Uncharacterized protein</fullName>
    </submittedName>
</protein>
<name>S8DJ22_9LAMI</name>
<feature type="non-terminal residue" evidence="1">
    <location>
        <position position="63"/>
    </location>
</feature>
<evidence type="ECO:0000313" key="1">
    <source>
        <dbReference type="EMBL" id="EPS59482.1"/>
    </source>
</evidence>
<reference evidence="1 2" key="1">
    <citation type="journal article" date="2013" name="BMC Genomics">
        <title>The miniature genome of a carnivorous plant Genlisea aurea contains a low number of genes and short non-coding sequences.</title>
        <authorList>
            <person name="Leushkin E.V."/>
            <person name="Sutormin R.A."/>
            <person name="Nabieva E.R."/>
            <person name="Penin A.A."/>
            <person name="Kondrashov A.S."/>
            <person name="Logacheva M.D."/>
        </authorList>
    </citation>
    <scope>NUCLEOTIDE SEQUENCE [LARGE SCALE GENOMIC DNA]</scope>
</reference>
<comment type="caution">
    <text evidence="1">The sequence shown here is derived from an EMBL/GenBank/DDBJ whole genome shotgun (WGS) entry which is preliminary data.</text>
</comment>
<dbReference type="Proteomes" id="UP000015453">
    <property type="component" value="Unassembled WGS sequence"/>
</dbReference>
<feature type="non-terminal residue" evidence="1">
    <location>
        <position position="1"/>
    </location>
</feature>
<proteinExistence type="predicted"/>
<dbReference type="AlphaFoldDB" id="S8DJ22"/>
<keyword evidence="2" id="KW-1185">Reference proteome</keyword>
<dbReference type="OrthoDB" id="26094at2759"/>
<gene>
    <name evidence="1" type="ORF">M569_15324</name>
</gene>
<sequence>DGSSPDCYLETSKAERHVWLMKCPPIVTRAVQSQHLLHPPPFSADGRSIAKVIVAVDPLLPAE</sequence>
<evidence type="ECO:0000313" key="2">
    <source>
        <dbReference type="Proteomes" id="UP000015453"/>
    </source>
</evidence>